<proteinExistence type="predicted"/>
<accession>A0A4Q0VXW1</accession>
<protein>
    <submittedName>
        <fullName evidence="2">Uncharacterized protein</fullName>
    </submittedName>
</protein>
<evidence type="ECO:0000256" key="1">
    <source>
        <dbReference type="SAM" id="Phobius"/>
    </source>
</evidence>
<comment type="caution">
    <text evidence="2">The sequence shown here is derived from an EMBL/GenBank/DDBJ whole genome shotgun (WGS) entry which is preliminary data.</text>
</comment>
<feature type="transmembrane region" description="Helical" evidence="1">
    <location>
        <begin position="98"/>
        <end position="119"/>
    </location>
</feature>
<keyword evidence="1" id="KW-0812">Transmembrane</keyword>
<keyword evidence="1" id="KW-0472">Membrane</keyword>
<evidence type="ECO:0000313" key="2">
    <source>
        <dbReference type="EMBL" id="RXJ04534.1"/>
    </source>
</evidence>
<dbReference type="OrthoDB" id="2991115at2"/>
<feature type="transmembrane region" description="Helical" evidence="1">
    <location>
        <begin position="39"/>
        <end position="60"/>
    </location>
</feature>
<organism evidence="2 3">
    <name type="scientific">Anaerobacillus alkaliphilus</name>
    <dbReference type="NCBI Taxonomy" id="1548597"/>
    <lineage>
        <taxon>Bacteria</taxon>
        <taxon>Bacillati</taxon>
        <taxon>Bacillota</taxon>
        <taxon>Bacilli</taxon>
        <taxon>Bacillales</taxon>
        <taxon>Bacillaceae</taxon>
        <taxon>Anaerobacillus</taxon>
    </lineage>
</organism>
<keyword evidence="1" id="KW-1133">Transmembrane helix</keyword>
<dbReference type="EMBL" id="QOUX01000001">
    <property type="protein sequence ID" value="RXJ04534.1"/>
    <property type="molecule type" value="Genomic_DNA"/>
</dbReference>
<dbReference type="AlphaFoldDB" id="A0A4Q0VXW1"/>
<gene>
    <name evidence="2" type="ORF">DS745_03890</name>
</gene>
<dbReference type="RefSeq" id="WP_129076874.1">
    <property type="nucleotide sequence ID" value="NZ_QOUX01000001.1"/>
</dbReference>
<evidence type="ECO:0000313" key="3">
    <source>
        <dbReference type="Proteomes" id="UP000290649"/>
    </source>
</evidence>
<feature type="transmembrane region" description="Helical" evidence="1">
    <location>
        <begin position="72"/>
        <end position="92"/>
    </location>
</feature>
<sequence length="134" mass="15156">MKRNVFLWLAFLILGVYIIALPDDGPRWITFSEVHGPGFVDLIGIVLVIIGWLLFVKVLWDRRSKLLHFNGGLSLSIVLLLFGFSFVLIVASVASDFLFWWVVGIIIVNLIQVLCLLIVSKWELPKYEGAKGDN</sequence>
<dbReference type="Proteomes" id="UP000290649">
    <property type="component" value="Unassembled WGS sequence"/>
</dbReference>
<reference evidence="2 3" key="1">
    <citation type="journal article" date="2019" name="Int. J. Syst. Evol. Microbiol.">
        <title>Anaerobacillus alkaliphilus sp. nov., a novel alkaliphilic and moderately halophilic bacterium.</title>
        <authorList>
            <person name="Borsodi A.K."/>
            <person name="Aszalos J.M."/>
            <person name="Bihari P."/>
            <person name="Nagy I."/>
            <person name="Schumann P."/>
            <person name="Sproer C."/>
            <person name="Kovacs A.L."/>
            <person name="Boka K."/>
            <person name="Dobosy P."/>
            <person name="Ovari M."/>
            <person name="Szili-Kovacs T."/>
            <person name="Toth E."/>
        </authorList>
    </citation>
    <scope>NUCLEOTIDE SEQUENCE [LARGE SCALE GENOMIC DNA]</scope>
    <source>
        <strain evidence="2 3">B16-10</strain>
    </source>
</reference>
<keyword evidence="3" id="KW-1185">Reference proteome</keyword>
<name>A0A4Q0VXW1_9BACI</name>